<keyword evidence="7" id="KW-0472">Membrane</keyword>
<dbReference type="Proteomes" id="UP000471381">
    <property type="component" value="Unassembled WGS sequence"/>
</dbReference>
<dbReference type="InterPro" id="IPR017871">
    <property type="entry name" value="ABC_transporter-like_CS"/>
</dbReference>
<evidence type="ECO:0000313" key="10">
    <source>
        <dbReference type="Proteomes" id="UP000471381"/>
    </source>
</evidence>
<name>A0A6N9TJ58_9ALTE</name>
<keyword evidence="4" id="KW-0547">Nucleotide-binding</keyword>
<dbReference type="GO" id="GO:0005524">
    <property type="term" value="F:ATP binding"/>
    <property type="evidence" value="ECO:0007669"/>
    <property type="project" value="UniProtKB-KW"/>
</dbReference>
<keyword evidence="2" id="KW-1003">Cell membrane</keyword>
<dbReference type="Pfam" id="PF00005">
    <property type="entry name" value="ABC_tran"/>
    <property type="match status" value="1"/>
</dbReference>
<evidence type="ECO:0000256" key="6">
    <source>
        <dbReference type="ARBA" id="ARBA00022967"/>
    </source>
</evidence>
<dbReference type="PROSITE" id="PS00211">
    <property type="entry name" value="ABC_TRANSPORTER_1"/>
    <property type="match status" value="1"/>
</dbReference>
<dbReference type="Gene3D" id="2.40.50.100">
    <property type="match status" value="1"/>
</dbReference>
<dbReference type="InterPro" id="IPR050093">
    <property type="entry name" value="ABC_SmlMolc_Importer"/>
</dbReference>
<dbReference type="RefSeq" id="WP_163107141.1">
    <property type="nucleotide sequence ID" value="NZ_JAAAWO010000010.1"/>
</dbReference>
<keyword evidence="3" id="KW-0997">Cell inner membrane</keyword>
<keyword evidence="10" id="KW-1185">Reference proteome</keyword>
<keyword evidence="6" id="KW-1278">Translocase</keyword>
<keyword evidence="1" id="KW-0813">Transport</keyword>
<dbReference type="PROSITE" id="PS50893">
    <property type="entry name" value="ABC_TRANSPORTER_2"/>
    <property type="match status" value="1"/>
</dbReference>
<dbReference type="AlphaFoldDB" id="A0A6N9TJ58"/>
<dbReference type="InterPro" id="IPR027417">
    <property type="entry name" value="P-loop_NTPase"/>
</dbReference>
<keyword evidence="5 9" id="KW-0067">ATP-binding</keyword>
<dbReference type="Gene3D" id="3.40.50.300">
    <property type="entry name" value="P-loop containing nucleotide triphosphate hydrolases"/>
    <property type="match status" value="1"/>
</dbReference>
<sequence length="420" mass="45361">MSVAFEVLLPSRIEGRVELRASSSFIGITGPSGAGKSSLLRCIAGFEKGALTQANWGNMSTKIGIVFQQPLLFPHVNVEGNLQLATRHASEHAISINEAVKGCHCEHLLSKQIATLSGGEAQRVAIARALVNGPHILLLDESLSAIDAVTRRHIYAFLRHLCAVSQLTCFVVSHDIDELLLLSDEMIYVCAGKIKAVGNVDSVVPNMYQGGAIHTPSAILNGVVECIAEATLSSHAEESTHTNAEKTTHPEQEMLIEHATDFGEPDQNTVYQVIVSGQRLYVSQKSLIAARSSIVRSKVASFSECEPNQADKNEIDNSLSAGGQVRLAVKASEVSIDTNTAAMTENSTSSILNSLNCVIEDITHFDNHKSGRVLLNLRIINQNDMSEDEQPALHAVISTLSVSRLQLAKNMLVIARFKLL</sequence>
<evidence type="ECO:0000256" key="2">
    <source>
        <dbReference type="ARBA" id="ARBA00022475"/>
    </source>
</evidence>
<dbReference type="SMART" id="SM00382">
    <property type="entry name" value="AAA"/>
    <property type="match status" value="1"/>
</dbReference>
<dbReference type="InterPro" id="IPR003439">
    <property type="entry name" value="ABC_transporter-like_ATP-bd"/>
</dbReference>
<dbReference type="InterPro" id="IPR003593">
    <property type="entry name" value="AAA+_ATPase"/>
</dbReference>
<evidence type="ECO:0000256" key="5">
    <source>
        <dbReference type="ARBA" id="ARBA00022840"/>
    </source>
</evidence>
<comment type="caution">
    <text evidence="9">The sequence shown here is derived from an EMBL/GenBank/DDBJ whole genome shotgun (WGS) entry which is preliminary data.</text>
</comment>
<accession>A0A6N9TJ58</accession>
<proteinExistence type="predicted"/>
<evidence type="ECO:0000259" key="8">
    <source>
        <dbReference type="PROSITE" id="PS50893"/>
    </source>
</evidence>
<dbReference type="PANTHER" id="PTHR42781:SF1">
    <property type="entry name" value="THIAMINE IMPORT ATP-BINDING PROTEIN THIQ"/>
    <property type="match status" value="1"/>
</dbReference>
<dbReference type="SUPFAM" id="SSF52540">
    <property type="entry name" value="P-loop containing nucleoside triphosphate hydrolases"/>
    <property type="match status" value="1"/>
</dbReference>
<dbReference type="PANTHER" id="PTHR42781">
    <property type="entry name" value="SPERMIDINE/PUTRESCINE IMPORT ATP-BINDING PROTEIN POTA"/>
    <property type="match status" value="1"/>
</dbReference>
<evidence type="ECO:0000256" key="1">
    <source>
        <dbReference type="ARBA" id="ARBA00022448"/>
    </source>
</evidence>
<evidence type="ECO:0000256" key="3">
    <source>
        <dbReference type="ARBA" id="ARBA00022519"/>
    </source>
</evidence>
<organism evidence="9 10">
    <name type="scientific">Alteromonas genovensis</name>
    <dbReference type="NCBI Taxonomy" id="471225"/>
    <lineage>
        <taxon>Bacteria</taxon>
        <taxon>Pseudomonadati</taxon>
        <taxon>Pseudomonadota</taxon>
        <taxon>Gammaproteobacteria</taxon>
        <taxon>Alteromonadales</taxon>
        <taxon>Alteromonadaceae</taxon>
        <taxon>Alteromonas/Salinimonas group</taxon>
        <taxon>Alteromonas</taxon>
    </lineage>
</organism>
<evidence type="ECO:0000313" key="9">
    <source>
        <dbReference type="EMBL" id="NDW16532.1"/>
    </source>
</evidence>
<evidence type="ECO:0000256" key="4">
    <source>
        <dbReference type="ARBA" id="ARBA00022741"/>
    </source>
</evidence>
<gene>
    <name evidence="9" type="ORF">GTQ48_13520</name>
</gene>
<protein>
    <submittedName>
        <fullName evidence="9">ATP-binding cassette domain-containing protein</fullName>
    </submittedName>
</protein>
<dbReference type="GO" id="GO:0016887">
    <property type="term" value="F:ATP hydrolysis activity"/>
    <property type="evidence" value="ECO:0007669"/>
    <property type="project" value="InterPro"/>
</dbReference>
<evidence type="ECO:0000256" key="7">
    <source>
        <dbReference type="ARBA" id="ARBA00023136"/>
    </source>
</evidence>
<reference evidence="9 10" key="1">
    <citation type="submission" date="2020-01" db="EMBL/GenBank/DDBJ databases">
        <title>Genomes of bacteria type strains.</title>
        <authorList>
            <person name="Chen J."/>
            <person name="Zhu S."/>
            <person name="Yang J."/>
        </authorList>
    </citation>
    <scope>NUCLEOTIDE SEQUENCE [LARGE SCALE GENOMIC DNA]</scope>
    <source>
        <strain evidence="9 10">LMG 24078</strain>
    </source>
</reference>
<dbReference type="EMBL" id="JAAAWO010000010">
    <property type="protein sequence ID" value="NDW16532.1"/>
    <property type="molecule type" value="Genomic_DNA"/>
</dbReference>
<feature type="domain" description="ABC transporter" evidence="8">
    <location>
        <begin position="3"/>
        <end position="216"/>
    </location>
</feature>